<dbReference type="Pfam" id="PF01476">
    <property type="entry name" value="LysM"/>
    <property type="match status" value="2"/>
</dbReference>
<keyword evidence="2" id="KW-0472">Membrane</keyword>
<dbReference type="EMBL" id="AP026866">
    <property type="protein sequence ID" value="BDS08424.1"/>
    <property type="molecule type" value="Genomic_DNA"/>
</dbReference>
<reference evidence="4" key="1">
    <citation type="submission" date="2024-07" db="EMBL/GenBank/DDBJ databases">
        <title>Complete genome sequence of Verrucomicrobiaceae bacterium NT6N.</title>
        <authorList>
            <person name="Huang C."/>
            <person name="Takami H."/>
            <person name="Hamasaki K."/>
        </authorList>
    </citation>
    <scope>NUCLEOTIDE SEQUENCE</scope>
    <source>
        <strain evidence="4">NT6N</strain>
    </source>
</reference>
<dbReference type="AlphaFoldDB" id="A0AAT9FQZ3"/>
<name>A0AAT9FQZ3_9BACT</name>
<accession>A0AAT9FQZ3</accession>
<gene>
    <name evidence="4" type="ORF">NT6N_34640</name>
</gene>
<keyword evidence="2" id="KW-1133">Transmembrane helix</keyword>
<dbReference type="InterPro" id="IPR036779">
    <property type="entry name" value="LysM_dom_sf"/>
</dbReference>
<evidence type="ECO:0000313" key="4">
    <source>
        <dbReference type="EMBL" id="BDS08424.1"/>
    </source>
</evidence>
<dbReference type="PANTHER" id="PTHR33734">
    <property type="entry name" value="LYSM DOMAIN-CONTAINING GPI-ANCHORED PROTEIN 2"/>
    <property type="match status" value="1"/>
</dbReference>
<organism evidence="4">
    <name type="scientific">Oceaniferula spumae</name>
    <dbReference type="NCBI Taxonomy" id="2979115"/>
    <lineage>
        <taxon>Bacteria</taxon>
        <taxon>Pseudomonadati</taxon>
        <taxon>Verrucomicrobiota</taxon>
        <taxon>Verrucomicrobiia</taxon>
        <taxon>Verrucomicrobiales</taxon>
        <taxon>Verrucomicrobiaceae</taxon>
        <taxon>Oceaniferula</taxon>
    </lineage>
</organism>
<evidence type="ECO:0000256" key="1">
    <source>
        <dbReference type="SAM" id="MobiDB-lite"/>
    </source>
</evidence>
<evidence type="ECO:0000256" key="2">
    <source>
        <dbReference type="SAM" id="Phobius"/>
    </source>
</evidence>
<dbReference type="Gene3D" id="3.10.350.10">
    <property type="entry name" value="LysM domain"/>
    <property type="match status" value="1"/>
</dbReference>
<dbReference type="PROSITE" id="PS51782">
    <property type="entry name" value="LYSM"/>
    <property type="match status" value="1"/>
</dbReference>
<protein>
    <recommendedName>
        <fullName evidence="3">LysM domain-containing protein</fullName>
    </recommendedName>
</protein>
<proteinExistence type="predicted"/>
<dbReference type="PANTHER" id="PTHR33734:SF22">
    <property type="entry name" value="MEMBRANE-BOUND LYTIC MUREIN TRANSGLYCOSYLASE D"/>
    <property type="match status" value="1"/>
</dbReference>
<feature type="domain" description="LysM" evidence="3">
    <location>
        <begin position="242"/>
        <end position="286"/>
    </location>
</feature>
<keyword evidence="2" id="KW-0812">Transmembrane</keyword>
<feature type="transmembrane region" description="Helical" evidence="2">
    <location>
        <begin position="52"/>
        <end position="71"/>
    </location>
</feature>
<feature type="region of interest" description="Disordered" evidence="1">
    <location>
        <begin position="96"/>
        <end position="127"/>
    </location>
</feature>
<dbReference type="KEGG" id="osu:NT6N_34640"/>
<dbReference type="InterPro" id="IPR018392">
    <property type="entry name" value="LysM"/>
</dbReference>
<evidence type="ECO:0000259" key="3">
    <source>
        <dbReference type="PROSITE" id="PS51782"/>
    </source>
</evidence>
<dbReference type="CDD" id="cd00118">
    <property type="entry name" value="LysM"/>
    <property type="match status" value="2"/>
</dbReference>
<dbReference type="SMART" id="SM00257">
    <property type="entry name" value="LysM"/>
    <property type="match status" value="2"/>
</dbReference>
<sequence>MKKTIQTKRTRTSGSNYRVLYAKTGRKRRLHAATATADPHVELESDVANVGIGKALVVILILHVLAIAAIYTHSKFFSDEAVATNKDKAAALLPAAEVKSPEPEPAKPAAVAPVATPAPTPAPEPAAVDHSSRYIVVTGDTYNRIADARNVDESALRALNSNRPLRAGVVLDLPAELSSRPVVVGSTTPKATPAPEVATQIPEPKHARAVEVAEDTAPKAVVVKPKVKHPEAAATGVADSGQRYTVKSGDTVWRIANRYKVSRDTLLKINGMTDPRKLSVGREIKIPTK</sequence>
<dbReference type="SUPFAM" id="SSF54106">
    <property type="entry name" value="LysM domain"/>
    <property type="match status" value="1"/>
</dbReference>